<comment type="similarity">
    <text evidence="1">Belongs to the LysR transcriptional regulatory family.</text>
</comment>
<dbReference type="Pfam" id="PF03466">
    <property type="entry name" value="LysR_substrate"/>
    <property type="match status" value="1"/>
</dbReference>
<accession>A0A7W5FJ15</accession>
<evidence type="ECO:0000256" key="4">
    <source>
        <dbReference type="ARBA" id="ARBA00023163"/>
    </source>
</evidence>
<keyword evidence="7" id="KW-1185">Reference proteome</keyword>
<dbReference type="PANTHER" id="PTHR30346">
    <property type="entry name" value="TRANSCRIPTIONAL DUAL REGULATOR HCAR-RELATED"/>
    <property type="match status" value="1"/>
</dbReference>
<dbReference type="CDD" id="cd08414">
    <property type="entry name" value="PBP2_LTTR_aromatics_like"/>
    <property type="match status" value="1"/>
</dbReference>
<proteinExistence type="inferred from homology"/>
<evidence type="ECO:0000259" key="5">
    <source>
        <dbReference type="PROSITE" id="PS50931"/>
    </source>
</evidence>
<reference evidence="6 7" key="1">
    <citation type="submission" date="2020-08" db="EMBL/GenBank/DDBJ databases">
        <title>Genomic Encyclopedia of Type Strains, Phase III (KMG-III): the genomes of soil and plant-associated and newly described type strains.</title>
        <authorList>
            <person name="Whitman W."/>
        </authorList>
    </citation>
    <scope>NUCLEOTIDE SEQUENCE [LARGE SCALE GENOMIC DNA]</scope>
    <source>
        <strain evidence="6 7">CECT 3287</strain>
    </source>
</reference>
<dbReference type="SUPFAM" id="SSF46785">
    <property type="entry name" value="Winged helix' DNA-binding domain"/>
    <property type="match status" value="1"/>
</dbReference>
<dbReference type="GO" id="GO:0003677">
    <property type="term" value="F:DNA binding"/>
    <property type="evidence" value="ECO:0007669"/>
    <property type="project" value="UniProtKB-KW"/>
</dbReference>
<dbReference type="InterPro" id="IPR036388">
    <property type="entry name" value="WH-like_DNA-bd_sf"/>
</dbReference>
<evidence type="ECO:0000313" key="6">
    <source>
        <dbReference type="EMBL" id="MBB3100254.1"/>
    </source>
</evidence>
<dbReference type="RefSeq" id="WP_229795540.1">
    <property type="nucleotide sequence ID" value="NZ_BMPW01000025.1"/>
</dbReference>
<dbReference type="Gene3D" id="3.40.190.10">
    <property type="entry name" value="Periplasmic binding protein-like II"/>
    <property type="match status" value="2"/>
</dbReference>
<evidence type="ECO:0000256" key="2">
    <source>
        <dbReference type="ARBA" id="ARBA00023015"/>
    </source>
</evidence>
<protein>
    <submittedName>
        <fullName evidence="6">DNA-binding transcriptional LysR family regulator</fullName>
    </submittedName>
</protein>
<name>A0A7W5FJ15_9ACTN</name>
<comment type="caution">
    <text evidence="6">The sequence shown here is derived from an EMBL/GenBank/DDBJ whole genome shotgun (WGS) entry which is preliminary data.</text>
</comment>
<organism evidence="6 7">
    <name type="scientific">Actinoplanes campanulatus</name>
    <dbReference type="NCBI Taxonomy" id="113559"/>
    <lineage>
        <taxon>Bacteria</taxon>
        <taxon>Bacillati</taxon>
        <taxon>Actinomycetota</taxon>
        <taxon>Actinomycetes</taxon>
        <taxon>Micromonosporales</taxon>
        <taxon>Micromonosporaceae</taxon>
        <taxon>Actinoplanes</taxon>
    </lineage>
</organism>
<dbReference type="InterPro" id="IPR000847">
    <property type="entry name" value="LysR_HTH_N"/>
</dbReference>
<feature type="domain" description="HTH lysR-type" evidence="5">
    <location>
        <begin position="9"/>
        <end position="61"/>
    </location>
</feature>
<keyword evidence="3 6" id="KW-0238">DNA-binding</keyword>
<dbReference type="Proteomes" id="UP000590749">
    <property type="component" value="Unassembled WGS sequence"/>
</dbReference>
<dbReference type="SUPFAM" id="SSF53850">
    <property type="entry name" value="Periplasmic binding protein-like II"/>
    <property type="match status" value="1"/>
</dbReference>
<dbReference type="InterPro" id="IPR005119">
    <property type="entry name" value="LysR_subst-bd"/>
</dbReference>
<dbReference type="GO" id="GO:0032993">
    <property type="term" value="C:protein-DNA complex"/>
    <property type="evidence" value="ECO:0007669"/>
    <property type="project" value="TreeGrafter"/>
</dbReference>
<keyword evidence="2" id="KW-0805">Transcription regulation</keyword>
<dbReference type="Pfam" id="PF00126">
    <property type="entry name" value="HTH_1"/>
    <property type="match status" value="1"/>
</dbReference>
<dbReference type="InterPro" id="IPR036390">
    <property type="entry name" value="WH_DNA-bd_sf"/>
</dbReference>
<dbReference type="GO" id="GO:0003700">
    <property type="term" value="F:DNA-binding transcription factor activity"/>
    <property type="evidence" value="ECO:0007669"/>
    <property type="project" value="InterPro"/>
</dbReference>
<gene>
    <name evidence="6" type="ORF">FHR83_007976</name>
</gene>
<keyword evidence="4" id="KW-0804">Transcription</keyword>
<evidence type="ECO:0000256" key="3">
    <source>
        <dbReference type="ARBA" id="ARBA00023125"/>
    </source>
</evidence>
<dbReference type="Gene3D" id="1.10.10.10">
    <property type="entry name" value="Winged helix-like DNA-binding domain superfamily/Winged helix DNA-binding domain"/>
    <property type="match status" value="1"/>
</dbReference>
<dbReference type="PANTHER" id="PTHR30346:SF0">
    <property type="entry name" value="HCA OPERON TRANSCRIPTIONAL ACTIVATOR HCAR"/>
    <property type="match status" value="1"/>
</dbReference>
<dbReference type="PROSITE" id="PS50931">
    <property type="entry name" value="HTH_LYSR"/>
    <property type="match status" value="1"/>
</dbReference>
<dbReference type="AlphaFoldDB" id="A0A7W5FJ15"/>
<sequence length="293" mass="31471">MGTVERHEIEVFLALAEELHFGQAGRRLGVTTTRVSQVVRVLERRVGVLLFDRTSRRVTLTPTGRQLYEDLKPAYDRVLDAVARAVAHGRGLTGTLRVGYVGAAAGQLVMKAAIRFRRGHPDCAVEAREVQSGGAVERLHADRIDVLVGCLPLDEPGLTVGPVLLTEQRMLAVPAGHPFARAAALSINDLARVQLVTAPCSLPTGSAGDAPAAETFQEVLTLVGAGRGVFVVGEHVIRFYARPDVVYVPLRDAPPLCWGPVWPTGRETARVRAFVAAMDLRQDDPATVLVAGS</sequence>
<dbReference type="EMBL" id="JACHXF010000024">
    <property type="protein sequence ID" value="MBB3100254.1"/>
    <property type="molecule type" value="Genomic_DNA"/>
</dbReference>
<evidence type="ECO:0000256" key="1">
    <source>
        <dbReference type="ARBA" id="ARBA00009437"/>
    </source>
</evidence>
<evidence type="ECO:0000313" key="7">
    <source>
        <dbReference type="Proteomes" id="UP000590749"/>
    </source>
</evidence>